<evidence type="ECO:0000256" key="7">
    <source>
        <dbReference type="HAMAP-Rule" id="MF_00382"/>
    </source>
</evidence>
<dbReference type="InterPro" id="IPR049946">
    <property type="entry name" value="RIBOSOMAL_L20_CS"/>
</dbReference>
<evidence type="ECO:0000256" key="2">
    <source>
        <dbReference type="ARBA" id="ARBA00022730"/>
    </source>
</evidence>
<dbReference type="NCBIfam" id="TIGR01032">
    <property type="entry name" value="rplT_bact"/>
    <property type="match status" value="1"/>
</dbReference>
<dbReference type="GO" id="GO:0003735">
    <property type="term" value="F:structural constituent of ribosome"/>
    <property type="evidence" value="ECO:0007669"/>
    <property type="project" value="InterPro"/>
</dbReference>
<comment type="similarity">
    <text evidence="1 7 8">Belongs to the bacterial ribosomal protein bL20 family.</text>
</comment>
<dbReference type="GO" id="GO:0019843">
    <property type="term" value="F:rRNA binding"/>
    <property type="evidence" value="ECO:0007669"/>
    <property type="project" value="UniProtKB-UniRule"/>
</dbReference>
<accession>A0A372MHY8</accession>
<sequence>MPRAVDGTKHKDRRKKILELAKGYYGRRSTNNRVAKDAVAKAGQYAYRGRKERKRDFRKLWIARINAAVHAEGLNYSQFMHGMKLANIEINRKALSNMAIEDKAAFSALVAQVKVALEN</sequence>
<dbReference type="Gene3D" id="1.10.1900.20">
    <property type="entry name" value="Ribosomal protein L20"/>
    <property type="match status" value="1"/>
</dbReference>
<evidence type="ECO:0000256" key="8">
    <source>
        <dbReference type="RuleBase" id="RU000560"/>
    </source>
</evidence>
<name>A0A372MHY8_9SPIR</name>
<dbReference type="GO" id="GO:0005840">
    <property type="term" value="C:ribosome"/>
    <property type="evidence" value="ECO:0007669"/>
    <property type="project" value="UniProtKB-KW"/>
</dbReference>
<dbReference type="EMBL" id="QUWK01000004">
    <property type="protein sequence ID" value="RFU95391.1"/>
    <property type="molecule type" value="Genomic_DNA"/>
</dbReference>
<comment type="caution">
    <text evidence="9">The sequence shown here is derived from an EMBL/GenBank/DDBJ whole genome shotgun (WGS) entry which is preliminary data.</text>
</comment>
<keyword evidence="3 7" id="KW-0694">RNA-binding</keyword>
<reference evidence="10" key="1">
    <citation type="submission" date="2018-08" db="EMBL/GenBank/DDBJ databases">
        <authorList>
            <person name="Grouzdev D.S."/>
            <person name="Krutkina M.S."/>
        </authorList>
    </citation>
    <scope>NUCLEOTIDE SEQUENCE [LARGE SCALE GENOMIC DNA]</scope>
    <source>
        <strain evidence="10">4-11</strain>
    </source>
</reference>
<dbReference type="InterPro" id="IPR035566">
    <property type="entry name" value="Ribosomal_protein_bL20_C"/>
</dbReference>
<keyword evidence="10" id="KW-1185">Reference proteome</keyword>
<protein>
    <recommendedName>
        <fullName evidence="6 7">Large ribosomal subunit protein bL20</fullName>
    </recommendedName>
</protein>
<dbReference type="AlphaFoldDB" id="A0A372MHY8"/>
<dbReference type="OrthoDB" id="9808966at2"/>
<dbReference type="Proteomes" id="UP000264002">
    <property type="component" value="Unassembled WGS sequence"/>
</dbReference>
<evidence type="ECO:0000256" key="6">
    <source>
        <dbReference type="ARBA" id="ARBA00035172"/>
    </source>
</evidence>
<keyword evidence="4 7" id="KW-0689">Ribosomal protein</keyword>
<gene>
    <name evidence="7" type="primary">rplT</name>
    <name evidence="9" type="ORF">DYP60_05075</name>
</gene>
<evidence type="ECO:0000256" key="4">
    <source>
        <dbReference type="ARBA" id="ARBA00022980"/>
    </source>
</evidence>
<evidence type="ECO:0000313" key="9">
    <source>
        <dbReference type="EMBL" id="RFU95391.1"/>
    </source>
</evidence>
<reference evidence="9 10" key="2">
    <citation type="submission" date="2018-09" db="EMBL/GenBank/DDBJ databases">
        <title>Genome of Sphaerochaeta halotolerans strain 4-11.</title>
        <authorList>
            <person name="Nazina T.N."/>
            <person name="Sokolova D.S."/>
        </authorList>
    </citation>
    <scope>NUCLEOTIDE SEQUENCE [LARGE SCALE GENOMIC DNA]</scope>
    <source>
        <strain evidence="9 10">4-11</strain>
    </source>
</reference>
<dbReference type="HAMAP" id="MF_00382">
    <property type="entry name" value="Ribosomal_bL20"/>
    <property type="match status" value="1"/>
</dbReference>
<dbReference type="SUPFAM" id="SSF74731">
    <property type="entry name" value="Ribosomal protein L20"/>
    <property type="match status" value="1"/>
</dbReference>
<evidence type="ECO:0000256" key="1">
    <source>
        <dbReference type="ARBA" id="ARBA00007698"/>
    </source>
</evidence>
<dbReference type="GO" id="GO:1990904">
    <property type="term" value="C:ribonucleoprotein complex"/>
    <property type="evidence" value="ECO:0007669"/>
    <property type="project" value="UniProtKB-KW"/>
</dbReference>
<evidence type="ECO:0000256" key="3">
    <source>
        <dbReference type="ARBA" id="ARBA00022884"/>
    </source>
</evidence>
<evidence type="ECO:0000313" key="10">
    <source>
        <dbReference type="Proteomes" id="UP000264002"/>
    </source>
</evidence>
<dbReference type="PRINTS" id="PR00062">
    <property type="entry name" value="RIBOSOMALL20"/>
</dbReference>
<dbReference type="Pfam" id="PF00453">
    <property type="entry name" value="Ribosomal_L20"/>
    <property type="match status" value="1"/>
</dbReference>
<dbReference type="RefSeq" id="WP_117329800.1">
    <property type="nucleotide sequence ID" value="NZ_QUWK01000004.1"/>
</dbReference>
<keyword evidence="5 7" id="KW-0687">Ribonucleoprotein</keyword>
<dbReference type="GO" id="GO:0006412">
    <property type="term" value="P:translation"/>
    <property type="evidence" value="ECO:0007669"/>
    <property type="project" value="InterPro"/>
</dbReference>
<proteinExistence type="inferred from homology"/>
<keyword evidence="2 7" id="KW-0699">rRNA-binding</keyword>
<dbReference type="CDD" id="cd07026">
    <property type="entry name" value="Ribosomal_L20"/>
    <property type="match status" value="1"/>
</dbReference>
<organism evidence="9 10">
    <name type="scientific">Sphaerochaeta halotolerans</name>
    <dbReference type="NCBI Taxonomy" id="2293840"/>
    <lineage>
        <taxon>Bacteria</taxon>
        <taxon>Pseudomonadati</taxon>
        <taxon>Spirochaetota</taxon>
        <taxon>Spirochaetia</taxon>
        <taxon>Spirochaetales</taxon>
        <taxon>Sphaerochaetaceae</taxon>
        <taxon>Sphaerochaeta</taxon>
    </lineage>
</organism>
<dbReference type="PANTHER" id="PTHR10986">
    <property type="entry name" value="39S RIBOSOMAL PROTEIN L20"/>
    <property type="match status" value="1"/>
</dbReference>
<dbReference type="Gene3D" id="6.10.160.10">
    <property type="match status" value="1"/>
</dbReference>
<dbReference type="InterPro" id="IPR005813">
    <property type="entry name" value="Ribosomal_bL20"/>
</dbReference>
<dbReference type="GO" id="GO:0000027">
    <property type="term" value="P:ribosomal large subunit assembly"/>
    <property type="evidence" value="ECO:0007669"/>
    <property type="project" value="UniProtKB-UniRule"/>
</dbReference>
<dbReference type="PROSITE" id="PS00937">
    <property type="entry name" value="RIBOSOMAL_L20"/>
    <property type="match status" value="1"/>
</dbReference>
<evidence type="ECO:0000256" key="5">
    <source>
        <dbReference type="ARBA" id="ARBA00023274"/>
    </source>
</evidence>
<comment type="function">
    <text evidence="7 8">Binds directly to 23S ribosomal RNA and is necessary for the in vitro assembly process of the 50S ribosomal subunit. It is not involved in the protein synthesizing functions of that subunit.</text>
</comment>
<dbReference type="FunFam" id="1.10.1900.20:FF:000001">
    <property type="entry name" value="50S ribosomal protein L20"/>
    <property type="match status" value="1"/>
</dbReference>